<evidence type="ECO:0000313" key="12">
    <source>
        <dbReference type="Proteomes" id="UP000562027"/>
    </source>
</evidence>
<reference evidence="11 12" key="1">
    <citation type="submission" date="2020-08" db="EMBL/GenBank/DDBJ databases">
        <title>Functional genomics of gut bacteria from endangered species of beetles.</title>
        <authorList>
            <person name="Carlos-Shanley C."/>
        </authorList>
    </citation>
    <scope>NUCLEOTIDE SEQUENCE [LARGE SCALE GENOMIC DNA]</scope>
    <source>
        <strain evidence="11 12">S00239</strain>
    </source>
</reference>
<evidence type="ECO:0000256" key="6">
    <source>
        <dbReference type="ARBA" id="ARBA00023163"/>
    </source>
</evidence>
<dbReference type="InterPro" id="IPR001867">
    <property type="entry name" value="OmpR/PhoB-type_DNA-bd"/>
</dbReference>
<evidence type="ECO:0000256" key="1">
    <source>
        <dbReference type="ARBA" id="ARBA00022539"/>
    </source>
</evidence>
<proteinExistence type="predicted"/>
<evidence type="ECO:0000256" key="7">
    <source>
        <dbReference type="PROSITE-ProRule" id="PRU00169"/>
    </source>
</evidence>
<gene>
    <name evidence="11" type="ORF">HNP55_002245</name>
</gene>
<feature type="modified residue" description="4-aspartylphosphate" evidence="7">
    <location>
        <position position="52"/>
    </location>
</feature>
<dbReference type="GO" id="GO:0005829">
    <property type="term" value="C:cytosol"/>
    <property type="evidence" value="ECO:0007669"/>
    <property type="project" value="TreeGrafter"/>
</dbReference>
<dbReference type="Pfam" id="PF00486">
    <property type="entry name" value="Trans_reg_C"/>
    <property type="match status" value="1"/>
</dbReference>
<dbReference type="FunFam" id="3.40.50.2300:FF:000001">
    <property type="entry name" value="DNA-binding response regulator PhoB"/>
    <property type="match status" value="1"/>
</dbReference>
<dbReference type="SUPFAM" id="SSF52172">
    <property type="entry name" value="CheY-like"/>
    <property type="match status" value="1"/>
</dbReference>
<dbReference type="GO" id="GO:0006355">
    <property type="term" value="P:regulation of DNA-templated transcription"/>
    <property type="evidence" value="ECO:0007669"/>
    <property type="project" value="InterPro"/>
</dbReference>
<dbReference type="CDD" id="cd00383">
    <property type="entry name" value="trans_reg_C"/>
    <property type="match status" value="1"/>
</dbReference>
<organism evidence="11 12">
    <name type="scientific">Roseateles oligotrophus</name>
    <dbReference type="NCBI Taxonomy" id="1769250"/>
    <lineage>
        <taxon>Bacteria</taxon>
        <taxon>Pseudomonadati</taxon>
        <taxon>Pseudomonadota</taxon>
        <taxon>Betaproteobacteria</taxon>
        <taxon>Burkholderiales</taxon>
        <taxon>Sphaerotilaceae</taxon>
        <taxon>Roseateles</taxon>
    </lineage>
</organism>
<dbReference type="GO" id="GO:0000976">
    <property type="term" value="F:transcription cis-regulatory region binding"/>
    <property type="evidence" value="ECO:0007669"/>
    <property type="project" value="TreeGrafter"/>
</dbReference>
<feature type="domain" description="OmpR/PhoB-type" evidence="10">
    <location>
        <begin position="134"/>
        <end position="232"/>
    </location>
</feature>
<evidence type="ECO:0000256" key="5">
    <source>
        <dbReference type="ARBA" id="ARBA00023125"/>
    </source>
</evidence>
<keyword evidence="6" id="KW-0804">Transcription</keyword>
<dbReference type="InterPro" id="IPR011006">
    <property type="entry name" value="CheY-like_superfamily"/>
</dbReference>
<comment type="caution">
    <text evidence="11">The sequence shown here is derived from an EMBL/GenBank/DDBJ whole genome shotgun (WGS) entry which is preliminary data.</text>
</comment>
<keyword evidence="4" id="KW-0805">Transcription regulation</keyword>
<evidence type="ECO:0000256" key="2">
    <source>
        <dbReference type="ARBA" id="ARBA00022553"/>
    </source>
</evidence>
<dbReference type="AlphaFoldDB" id="A0A840LAP0"/>
<name>A0A840LAP0_9BURK</name>
<dbReference type="PROSITE" id="PS51755">
    <property type="entry name" value="OMPR_PHOB"/>
    <property type="match status" value="1"/>
</dbReference>
<dbReference type="FunFam" id="1.10.10.10:FF:000005">
    <property type="entry name" value="Two-component system response regulator"/>
    <property type="match status" value="1"/>
</dbReference>
<keyword evidence="1" id="KW-0104">Cadmium</keyword>
<dbReference type="Pfam" id="PF00072">
    <property type="entry name" value="Response_reg"/>
    <property type="match status" value="1"/>
</dbReference>
<dbReference type="GO" id="GO:0000156">
    <property type="term" value="F:phosphorelay response regulator activity"/>
    <property type="evidence" value="ECO:0007669"/>
    <property type="project" value="TreeGrafter"/>
</dbReference>
<protein>
    <submittedName>
        <fullName evidence="11">DNA-binding response OmpR family regulator</fullName>
    </submittedName>
</protein>
<dbReference type="EMBL" id="JACHLP010000004">
    <property type="protein sequence ID" value="MBB4843722.1"/>
    <property type="molecule type" value="Genomic_DNA"/>
</dbReference>
<keyword evidence="12" id="KW-1185">Reference proteome</keyword>
<dbReference type="SMART" id="SM00862">
    <property type="entry name" value="Trans_reg_C"/>
    <property type="match status" value="1"/>
</dbReference>
<dbReference type="RefSeq" id="WP_184299258.1">
    <property type="nucleotide sequence ID" value="NZ_JACHLP010000004.1"/>
</dbReference>
<dbReference type="Gene3D" id="3.40.50.2300">
    <property type="match status" value="1"/>
</dbReference>
<feature type="DNA-binding region" description="OmpR/PhoB-type" evidence="8">
    <location>
        <begin position="134"/>
        <end position="232"/>
    </location>
</feature>
<dbReference type="SMART" id="SM00448">
    <property type="entry name" value="REC"/>
    <property type="match status" value="1"/>
</dbReference>
<evidence type="ECO:0000259" key="9">
    <source>
        <dbReference type="PROSITE" id="PS50110"/>
    </source>
</evidence>
<evidence type="ECO:0000256" key="8">
    <source>
        <dbReference type="PROSITE-ProRule" id="PRU01091"/>
    </source>
</evidence>
<evidence type="ECO:0000259" key="10">
    <source>
        <dbReference type="PROSITE" id="PS51755"/>
    </source>
</evidence>
<evidence type="ECO:0000256" key="3">
    <source>
        <dbReference type="ARBA" id="ARBA00023012"/>
    </source>
</evidence>
<evidence type="ECO:0000256" key="4">
    <source>
        <dbReference type="ARBA" id="ARBA00023015"/>
    </source>
</evidence>
<dbReference type="InterPro" id="IPR001789">
    <property type="entry name" value="Sig_transdc_resp-reg_receiver"/>
</dbReference>
<dbReference type="InterPro" id="IPR039420">
    <property type="entry name" value="WalR-like"/>
</dbReference>
<dbReference type="InterPro" id="IPR036388">
    <property type="entry name" value="WH-like_DNA-bd_sf"/>
</dbReference>
<dbReference type="Proteomes" id="UP000562027">
    <property type="component" value="Unassembled WGS sequence"/>
</dbReference>
<feature type="domain" description="Response regulatory" evidence="9">
    <location>
        <begin position="3"/>
        <end position="117"/>
    </location>
</feature>
<keyword evidence="2 7" id="KW-0597">Phosphoprotein</keyword>
<sequence length="235" mass="26538">MPHLLVVEDDRRVSDFLNRGLRAEGYQVTVVERGDLVQKSVEQTEPDLILLDVMLPGISGVEACQRLRAARCRKPVLMLTAMDAVEDKVAGLRCGADDYLTKPFAFEELLARIEALLRRAEQHADDEVATSAKQRQLSLADLVLDLERMQVRRGDQLVAMTARELALLELLMRHPGRVFSRERILNTIWGYSEDPLTNVVDVYIRRLRAKLDEGRELALIQTVRGLGYKMEGGDG</sequence>
<dbReference type="PROSITE" id="PS50110">
    <property type="entry name" value="RESPONSE_REGULATORY"/>
    <property type="match status" value="1"/>
</dbReference>
<dbReference type="PANTHER" id="PTHR48111:SF22">
    <property type="entry name" value="REGULATOR OF RPOS"/>
    <property type="match status" value="1"/>
</dbReference>
<evidence type="ECO:0000313" key="11">
    <source>
        <dbReference type="EMBL" id="MBB4843722.1"/>
    </source>
</evidence>
<keyword evidence="5 8" id="KW-0238">DNA-binding</keyword>
<dbReference type="Gene3D" id="6.10.250.690">
    <property type="match status" value="1"/>
</dbReference>
<accession>A0A840LAP0</accession>
<keyword evidence="3" id="KW-0902">Two-component regulatory system</keyword>
<dbReference type="GO" id="GO:0032993">
    <property type="term" value="C:protein-DNA complex"/>
    <property type="evidence" value="ECO:0007669"/>
    <property type="project" value="TreeGrafter"/>
</dbReference>
<dbReference type="Gene3D" id="1.10.10.10">
    <property type="entry name" value="Winged helix-like DNA-binding domain superfamily/Winged helix DNA-binding domain"/>
    <property type="match status" value="1"/>
</dbReference>
<dbReference type="PANTHER" id="PTHR48111">
    <property type="entry name" value="REGULATOR OF RPOS"/>
    <property type="match status" value="1"/>
</dbReference>